<dbReference type="PANTHER" id="PTHR32251:SF23">
    <property type="entry name" value="3-OXO-5-ALPHA-STEROID 4-DEHYDROGENASE (DUF1295)"/>
    <property type="match status" value="1"/>
</dbReference>
<dbReference type="PANTHER" id="PTHR32251">
    <property type="entry name" value="3-OXO-5-ALPHA-STEROID 4-DEHYDROGENASE"/>
    <property type="match status" value="1"/>
</dbReference>
<proteinExistence type="predicted"/>
<evidence type="ECO:0008006" key="4">
    <source>
        <dbReference type="Google" id="ProtNLM"/>
    </source>
</evidence>
<organism evidence="2 3">
    <name type="scientific">Catenaria anguillulae PL171</name>
    <dbReference type="NCBI Taxonomy" id="765915"/>
    <lineage>
        <taxon>Eukaryota</taxon>
        <taxon>Fungi</taxon>
        <taxon>Fungi incertae sedis</taxon>
        <taxon>Blastocladiomycota</taxon>
        <taxon>Blastocladiomycetes</taxon>
        <taxon>Blastocladiales</taxon>
        <taxon>Catenariaceae</taxon>
        <taxon>Catenaria</taxon>
    </lineage>
</organism>
<comment type="caution">
    <text evidence="2">The sequence shown here is derived from an EMBL/GenBank/DDBJ whole genome shotgun (WGS) entry which is preliminary data.</text>
</comment>
<evidence type="ECO:0000256" key="1">
    <source>
        <dbReference type="SAM" id="Phobius"/>
    </source>
</evidence>
<feature type="transmembrane region" description="Helical" evidence="1">
    <location>
        <begin position="77"/>
        <end position="99"/>
    </location>
</feature>
<dbReference type="OrthoDB" id="201504at2759"/>
<feature type="transmembrane region" description="Helical" evidence="1">
    <location>
        <begin position="206"/>
        <end position="228"/>
    </location>
</feature>
<keyword evidence="1" id="KW-0812">Transmembrane</keyword>
<name>A0A1Y2I092_9FUNG</name>
<dbReference type="InterPro" id="IPR010721">
    <property type="entry name" value="UstE-like"/>
</dbReference>
<protein>
    <recommendedName>
        <fullName evidence="4">Steroid 5-alpha reductase C-terminal domain-containing protein</fullName>
    </recommendedName>
</protein>
<gene>
    <name evidence="2" type="ORF">BCR44DRAFT_1495685</name>
</gene>
<keyword evidence="1" id="KW-0472">Membrane</keyword>
<dbReference type="Proteomes" id="UP000193411">
    <property type="component" value="Unassembled WGS sequence"/>
</dbReference>
<dbReference type="EMBL" id="MCFL01000003">
    <property type="protein sequence ID" value="ORZ40270.1"/>
    <property type="molecule type" value="Genomic_DNA"/>
</dbReference>
<evidence type="ECO:0000313" key="2">
    <source>
        <dbReference type="EMBL" id="ORZ40270.1"/>
    </source>
</evidence>
<dbReference type="GO" id="GO:0016020">
    <property type="term" value="C:membrane"/>
    <property type="evidence" value="ECO:0007669"/>
    <property type="project" value="TreeGrafter"/>
</dbReference>
<reference evidence="2 3" key="1">
    <citation type="submission" date="2016-07" db="EMBL/GenBank/DDBJ databases">
        <title>Pervasive Adenine N6-methylation of Active Genes in Fungi.</title>
        <authorList>
            <consortium name="DOE Joint Genome Institute"/>
            <person name="Mondo S.J."/>
            <person name="Dannebaum R.O."/>
            <person name="Kuo R.C."/>
            <person name="Labutti K."/>
            <person name="Haridas S."/>
            <person name="Kuo A."/>
            <person name="Salamov A."/>
            <person name="Ahrendt S.R."/>
            <person name="Lipzen A."/>
            <person name="Sullivan W."/>
            <person name="Andreopoulos W.B."/>
            <person name="Clum A."/>
            <person name="Lindquist E."/>
            <person name="Daum C."/>
            <person name="Ramamoorthy G.K."/>
            <person name="Gryganskyi A."/>
            <person name="Culley D."/>
            <person name="Magnuson J.K."/>
            <person name="James T.Y."/>
            <person name="O'Malley M.A."/>
            <person name="Stajich J.E."/>
            <person name="Spatafora J.W."/>
            <person name="Visel A."/>
            <person name="Grigoriev I.V."/>
        </authorList>
    </citation>
    <scope>NUCLEOTIDE SEQUENCE [LARGE SCALE GENOMIC DNA]</scope>
    <source>
        <strain evidence="2 3">PL171</strain>
    </source>
</reference>
<keyword evidence="3" id="KW-1185">Reference proteome</keyword>
<evidence type="ECO:0000313" key="3">
    <source>
        <dbReference type="Proteomes" id="UP000193411"/>
    </source>
</evidence>
<dbReference type="Gene3D" id="1.20.120.1630">
    <property type="match status" value="1"/>
</dbReference>
<sequence>MASYTAGAYPALTHLVSTYLSNIAHSRSIRSSSTTKSSNPPSTRPPNVFPYFDARLTAIAAVTTIWGLHPYGLAGDIAWHIFNVVFISGYQSVLLWAIVAPISMEAWNQWAFQTEKYRQLAKAKEGSDRGVLGVSMSKPSVGLGASSIQAQELTKSKVQSNFQQKQKEAAPVVDVNQPEYLSKVEFPYSVGFPTTGLWKYSRHPNFFGEISLWFCLHLFAVASVYVSFTSSQKLNFPTPVSSGIALTQDWRSVLIFCRGATRILIVPVVRYSLAGAVNLWMLFNGSTALTEYLTASKYPWYRVYQARTSRWMPFFSGGEITAADMKI</sequence>
<dbReference type="AlphaFoldDB" id="A0A1Y2I092"/>
<keyword evidence="1" id="KW-1133">Transmembrane helix</keyword>
<dbReference type="Pfam" id="PF06966">
    <property type="entry name" value="DUF1295"/>
    <property type="match status" value="1"/>
</dbReference>
<accession>A0A1Y2I092</accession>